<proteinExistence type="predicted"/>
<evidence type="ECO:0000313" key="3">
    <source>
        <dbReference type="Proteomes" id="UP000294547"/>
    </source>
</evidence>
<dbReference type="Pfam" id="PF10029">
    <property type="entry name" value="DUF2271"/>
    <property type="match status" value="1"/>
</dbReference>
<gene>
    <name evidence="2" type="ORF">EDD54_0134</name>
</gene>
<keyword evidence="3" id="KW-1185">Reference proteome</keyword>
<sequence>MKITTTALAAATALAVPGLAEAREITFETTLKNYGGDGAYVVIYVVDASGAYKGTLWMAGGKAKYYRHLSDWEAASGGARAEIDGITGASVGAGRTLKITADLADALIDGGFEIRVDTAVEDMRDNPSDVVAPLTSAGNGKPVAGRGYVESFTYSF</sequence>
<dbReference type="InterPro" id="IPR014469">
    <property type="entry name" value="DUF2271"/>
</dbReference>
<feature type="signal peptide" evidence="1">
    <location>
        <begin position="1"/>
        <end position="22"/>
    </location>
</feature>
<evidence type="ECO:0000313" key="2">
    <source>
        <dbReference type="EMBL" id="TDP86265.1"/>
    </source>
</evidence>
<dbReference type="AlphaFoldDB" id="A0A4R6RJI0"/>
<dbReference type="RefSeq" id="WP_126537530.1">
    <property type="nucleotide sequence ID" value="NZ_BSPM01000008.1"/>
</dbReference>
<reference evidence="2 3" key="1">
    <citation type="submission" date="2019-03" db="EMBL/GenBank/DDBJ databases">
        <title>Genomic Encyclopedia of Type Strains, Phase IV (KMG-IV): sequencing the most valuable type-strain genomes for metagenomic binning, comparative biology and taxonomic classification.</title>
        <authorList>
            <person name="Goeker M."/>
        </authorList>
    </citation>
    <scope>NUCLEOTIDE SEQUENCE [LARGE SCALE GENOMIC DNA]</scope>
    <source>
        <strain evidence="2 3">DSM 102969</strain>
    </source>
</reference>
<feature type="chain" id="PRO_5020728853" evidence="1">
    <location>
        <begin position="23"/>
        <end position="156"/>
    </location>
</feature>
<comment type="caution">
    <text evidence="2">The sequence shown here is derived from an EMBL/GenBank/DDBJ whole genome shotgun (WGS) entry which is preliminary data.</text>
</comment>
<evidence type="ECO:0000256" key="1">
    <source>
        <dbReference type="SAM" id="SignalP"/>
    </source>
</evidence>
<name>A0A4R6RJI0_9HYPH</name>
<protein>
    <submittedName>
        <fullName evidence="2">Uncharacterized protein DUF2271</fullName>
    </submittedName>
</protein>
<keyword evidence="1" id="KW-0732">Signal</keyword>
<dbReference type="EMBL" id="SNXY01000006">
    <property type="protein sequence ID" value="TDP86265.1"/>
    <property type="molecule type" value="Genomic_DNA"/>
</dbReference>
<accession>A0A4R6RJI0</accession>
<dbReference type="OrthoDB" id="6057843at2"/>
<organism evidence="2 3">
    <name type="scientific">Oharaeibacter diazotrophicus</name>
    <dbReference type="NCBI Taxonomy" id="1920512"/>
    <lineage>
        <taxon>Bacteria</taxon>
        <taxon>Pseudomonadati</taxon>
        <taxon>Pseudomonadota</taxon>
        <taxon>Alphaproteobacteria</taxon>
        <taxon>Hyphomicrobiales</taxon>
        <taxon>Pleomorphomonadaceae</taxon>
        <taxon>Oharaeibacter</taxon>
    </lineage>
</organism>
<dbReference type="Proteomes" id="UP000294547">
    <property type="component" value="Unassembled WGS sequence"/>
</dbReference>